<dbReference type="CDD" id="cd04301">
    <property type="entry name" value="NAT_SF"/>
    <property type="match status" value="1"/>
</dbReference>
<feature type="domain" description="N-acetyltransferase" evidence="5">
    <location>
        <begin position="3"/>
        <end position="151"/>
    </location>
</feature>
<dbReference type="Proteomes" id="UP001500449">
    <property type="component" value="Unassembled WGS sequence"/>
</dbReference>
<evidence type="ECO:0000313" key="6">
    <source>
        <dbReference type="EMBL" id="GAA1869200.1"/>
    </source>
</evidence>
<dbReference type="PANTHER" id="PTHR37817">
    <property type="entry name" value="N-ACETYLTRANSFERASE EIS"/>
    <property type="match status" value="1"/>
</dbReference>
<organism evidence="6 7">
    <name type="scientific">Pseudonocardia ailaonensis</name>
    <dbReference type="NCBI Taxonomy" id="367279"/>
    <lineage>
        <taxon>Bacteria</taxon>
        <taxon>Bacillati</taxon>
        <taxon>Actinomycetota</taxon>
        <taxon>Actinomycetes</taxon>
        <taxon>Pseudonocardiales</taxon>
        <taxon>Pseudonocardiaceae</taxon>
        <taxon>Pseudonocardia</taxon>
    </lineage>
</organism>
<dbReference type="NCBIfam" id="NF002367">
    <property type="entry name" value="PRK01346.1-4"/>
    <property type="match status" value="1"/>
</dbReference>
<reference evidence="6 7" key="1">
    <citation type="journal article" date="2019" name="Int. J. Syst. Evol. Microbiol.">
        <title>The Global Catalogue of Microorganisms (GCM) 10K type strain sequencing project: providing services to taxonomists for standard genome sequencing and annotation.</title>
        <authorList>
            <consortium name="The Broad Institute Genomics Platform"/>
            <consortium name="The Broad Institute Genome Sequencing Center for Infectious Disease"/>
            <person name="Wu L."/>
            <person name="Ma J."/>
        </authorList>
    </citation>
    <scope>NUCLEOTIDE SEQUENCE [LARGE SCALE GENOMIC DNA]</scope>
    <source>
        <strain evidence="6 7">JCM 16009</strain>
    </source>
</reference>
<dbReference type="InterPro" id="IPR041380">
    <property type="entry name" value="Acetyltransf_17"/>
</dbReference>
<accession>A0ABN2NJ94</accession>
<dbReference type="SUPFAM" id="SSF55718">
    <property type="entry name" value="SCP-like"/>
    <property type="match status" value="1"/>
</dbReference>
<dbReference type="InterPro" id="IPR000182">
    <property type="entry name" value="GNAT_dom"/>
</dbReference>
<dbReference type="Gene3D" id="3.40.630.30">
    <property type="match status" value="2"/>
</dbReference>
<dbReference type="SUPFAM" id="SSF55729">
    <property type="entry name" value="Acyl-CoA N-acyltransferases (Nat)"/>
    <property type="match status" value="1"/>
</dbReference>
<dbReference type="InterPro" id="IPR036527">
    <property type="entry name" value="SCP2_sterol-bd_dom_sf"/>
</dbReference>
<keyword evidence="2 4" id="KW-0808">Transferase</keyword>
<dbReference type="Pfam" id="PF17668">
    <property type="entry name" value="Acetyltransf_17"/>
    <property type="match status" value="1"/>
</dbReference>
<evidence type="ECO:0000259" key="5">
    <source>
        <dbReference type="PROSITE" id="PS51186"/>
    </source>
</evidence>
<keyword evidence="7" id="KW-1185">Reference proteome</keyword>
<dbReference type="InterPro" id="IPR051554">
    <property type="entry name" value="Acetyltransferase_Eis"/>
</dbReference>
<dbReference type="RefSeq" id="WP_344423873.1">
    <property type="nucleotide sequence ID" value="NZ_BAAAQK010000024.1"/>
</dbReference>
<feature type="active site" description="Proton acceptor; via carboxylate" evidence="4">
    <location>
        <position position="392"/>
    </location>
</feature>
<dbReference type="Gene3D" id="3.30.1050.10">
    <property type="entry name" value="SCP2 sterol-binding domain"/>
    <property type="match status" value="1"/>
</dbReference>
<sequence>MTVSVRRATDADFDAVMRHDERGFGNSHTPGWVEGMRRLFDMDRFLLGEVDGELAGIAGSVPFPMGVPGGQVDVEGVTWVSVLPTHRRRGVLRALMHAQLRGFAESGVTVAALMASQSGIYGRFGYGAATECRDVRIECRAATFRPEVPDPGGVRMVEADEPGIREVQRRWAAATPAGVLRHDVVWDLFDADPPEIRGGGSILFRLLHADGYASYRMDHARRTLVVRDFFAVTDEAHVALWRVLLGNDLVEGVETAECPLGDPLPFLLTDPRQVRTTRLRDGVWARLLDPAAALAARRYAVDVDLVLDIHDPVLPGPTRVHLTGGPDGATCAPTTDQPDASLGSSALGALYLGGQRAAPLARARLIEASPQVVRHIDAAFPADRSPVHGTDF</sequence>
<dbReference type="Pfam" id="PF13530">
    <property type="entry name" value="SCP2_2"/>
    <property type="match status" value="1"/>
</dbReference>
<dbReference type="PROSITE" id="PS51186">
    <property type="entry name" value="GNAT"/>
    <property type="match status" value="1"/>
</dbReference>
<feature type="binding site" evidence="4">
    <location>
        <begin position="88"/>
        <end position="93"/>
    </location>
    <ligand>
        <name>acetyl-CoA</name>
        <dbReference type="ChEBI" id="CHEBI:57288"/>
    </ligand>
</feature>
<name>A0ABN2NJ94_9PSEU</name>
<evidence type="ECO:0000256" key="3">
    <source>
        <dbReference type="ARBA" id="ARBA00023315"/>
    </source>
</evidence>
<dbReference type="InterPro" id="IPR022902">
    <property type="entry name" value="NAcTrfase_Eis"/>
</dbReference>
<dbReference type="PANTHER" id="PTHR37817:SF1">
    <property type="entry name" value="N-ACETYLTRANSFERASE EIS"/>
    <property type="match status" value="1"/>
</dbReference>
<protein>
    <submittedName>
        <fullName evidence="6">Enhanced intracellular survival protein Eis</fullName>
    </submittedName>
</protein>
<comment type="caution">
    <text evidence="6">The sequence shown here is derived from an EMBL/GenBank/DDBJ whole genome shotgun (WGS) entry which is preliminary data.</text>
</comment>
<evidence type="ECO:0000256" key="2">
    <source>
        <dbReference type="ARBA" id="ARBA00022679"/>
    </source>
</evidence>
<feature type="active site" description="Proton donor" evidence="4">
    <location>
        <position position="121"/>
    </location>
</feature>
<dbReference type="InterPro" id="IPR016181">
    <property type="entry name" value="Acyl_CoA_acyltransferase"/>
</dbReference>
<dbReference type="EMBL" id="BAAAQK010000024">
    <property type="protein sequence ID" value="GAA1869200.1"/>
    <property type="molecule type" value="Genomic_DNA"/>
</dbReference>
<proteinExistence type="inferred from homology"/>
<dbReference type="Pfam" id="PF13527">
    <property type="entry name" value="Acetyltransf_9"/>
    <property type="match status" value="1"/>
</dbReference>
<feature type="binding site" evidence="4">
    <location>
        <begin position="80"/>
        <end position="82"/>
    </location>
    <ligand>
        <name>acetyl-CoA</name>
        <dbReference type="ChEBI" id="CHEBI:57288"/>
    </ligand>
</feature>
<dbReference type="HAMAP" id="MF_01812">
    <property type="entry name" value="Eis"/>
    <property type="match status" value="1"/>
</dbReference>
<comment type="similarity">
    <text evidence="1 4">Belongs to the acetyltransferase Eis family.</text>
</comment>
<keyword evidence="3 4" id="KW-0012">Acyltransferase</keyword>
<evidence type="ECO:0000313" key="7">
    <source>
        <dbReference type="Proteomes" id="UP001500449"/>
    </source>
</evidence>
<gene>
    <name evidence="6" type="ORF">GCM10009836_57220</name>
</gene>
<comment type="caution">
    <text evidence="4">Lacks conserved residue(s) required for the propagation of feature annotation.</text>
</comment>
<dbReference type="InterPro" id="IPR025559">
    <property type="entry name" value="Eis_dom"/>
</dbReference>
<comment type="subunit">
    <text evidence="4">Homohexamer; trimer of dimers.</text>
</comment>
<evidence type="ECO:0000256" key="4">
    <source>
        <dbReference type="HAMAP-Rule" id="MF_01812"/>
    </source>
</evidence>
<evidence type="ECO:0000256" key="1">
    <source>
        <dbReference type="ARBA" id="ARBA00009213"/>
    </source>
</evidence>